<keyword evidence="4" id="KW-1185">Reference proteome</keyword>
<evidence type="ECO:0000259" key="2">
    <source>
        <dbReference type="PROSITE" id="PS50222"/>
    </source>
</evidence>
<organism evidence="3 4">
    <name type="scientific">Durusdinium trenchii</name>
    <dbReference type="NCBI Taxonomy" id="1381693"/>
    <lineage>
        <taxon>Eukaryota</taxon>
        <taxon>Sar</taxon>
        <taxon>Alveolata</taxon>
        <taxon>Dinophyceae</taxon>
        <taxon>Suessiales</taxon>
        <taxon>Symbiodiniaceae</taxon>
        <taxon>Durusdinium</taxon>
    </lineage>
</organism>
<feature type="region of interest" description="Disordered" evidence="1">
    <location>
        <begin position="284"/>
        <end position="305"/>
    </location>
</feature>
<dbReference type="InterPro" id="IPR002048">
    <property type="entry name" value="EF_hand_dom"/>
</dbReference>
<feature type="domain" description="EF-hand" evidence="2">
    <location>
        <begin position="373"/>
        <end position="407"/>
    </location>
</feature>
<gene>
    <name evidence="3" type="ORF">CCMP2556_LOCUS28405</name>
</gene>
<dbReference type="InterPro" id="IPR018247">
    <property type="entry name" value="EF_Hand_1_Ca_BS"/>
</dbReference>
<protein>
    <recommendedName>
        <fullName evidence="2">EF-hand domain-containing protein</fullName>
    </recommendedName>
</protein>
<sequence length="407" mass="43873">MAAAAPVLPLEPWQGALTVLEEYAQAMRMTSFTDCEEAMTTRPGTAREGSALVQSFHQPVERRCGSTAPTQICFRHASRLAQAAQRLPHNAPGRLLPGDAAGSGGAEKPAETKDLPNALPKSAPAMVRNLLRNLEPTMRCEALLAPEPFNSSAQKGAVLVAAESWACELGELLQSAPEWTVRQHGEWALCSSLERFSAFLRWLTGIATRSCSELSGASASTSALEEHSLCLRSIARVVAKMSSYMQGALGAMDPARPLTGRLGQVAEGLEEAADDLAQKAARLLQKGKHGKAAPDTSKSVTAGELRESQRRSILGLLAGHPNWQLPHEVQRQESLLQHLQEQREGGSGAARTQGMQDRRPRTTVLAFGASRARAEAQAQADFAELDQNKDGVVSIDEWRRARVPAQR</sequence>
<feature type="region of interest" description="Disordered" evidence="1">
    <location>
        <begin position="340"/>
        <end position="363"/>
    </location>
</feature>
<dbReference type="PROSITE" id="PS00018">
    <property type="entry name" value="EF_HAND_1"/>
    <property type="match status" value="1"/>
</dbReference>
<dbReference type="EMBL" id="CAXAMN010021284">
    <property type="protein sequence ID" value="CAK9057568.1"/>
    <property type="molecule type" value="Genomic_DNA"/>
</dbReference>
<reference evidence="3 4" key="1">
    <citation type="submission" date="2024-02" db="EMBL/GenBank/DDBJ databases">
        <authorList>
            <person name="Chen Y."/>
            <person name="Shah S."/>
            <person name="Dougan E. K."/>
            <person name="Thang M."/>
            <person name="Chan C."/>
        </authorList>
    </citation>
    <scope>NUCLEOTIDE SEQUENCE [LARGE SCALE GENOMIC DNA]</scope>
</reference>
<name>A0ABP0N1E1_9DINO</name>
<dbReference type="PROSITE" id="PS50222">
    <property type="entry name" value="EF_HAND_2"/>
    <property type="match status" value="1"/>
</dbReference>
<evidence type="ECO:0000256" key="1">
    <source>
        <dbReference type="SAM" id="MobiDB-lite"/>
    </source>
</evidence>
<evidence type="ECO:0000313" key="3">
    <source>
        <dbReference type="EMBL" id="CAK9057568.1"/>
    </source>
</evidence>
<dbReference type="Proteomes" id="UP001642484">
    <property type="component" value="Unassembled WGS sequence"/>
</dbReference>
<comment type="caution">
    <text evidence="3">The sequence shown here is derived from an EMBL/GenBank/DDBJ whole genome shotgun (WGS) entry which is preliminary data.</text>
</comment>
<feature type="region of interest" description="Disordered" evidence="1">
    <location>
        <begin position="88"/>
        <end position="121"/>
    </location>
</feature>
<proteinExistence type="predicted"/>
<evidence type="ECO:0000313" key="4">
    <source>
        <dbReference type="Proteomes" id="UP001642484"/>
    </source>
</evidence>
<accession>A0ABP0N1E1</accession>